<keyword evidence="5" id="KW-1185">Reference proteome</keyword>
<evidence type="ECO:0000256" key="2">
    <source>
        <dbReference type="SAM" id="MobiDB-lite"/>
    </source>
</evidence>
<evidence type="ECO:0000313" key="5">
    <source>
        <dbReference type="Proteomes" id="UP000477488"/>
    </source>
</evidence>
<comment type="cofactor">
    <cofactor evidence="1">
        <name>FMN</name>
        <dbReference type="ChEBI" id="CHEBI:58210"/>
    </cofactor>
</comment>
<organism evidence="4 5">
    <name type="scientific">Desulfovibrio porci</name>
    <dbReference type="NCBI Taxonomy" id="2605782"/>
    <lineage>
        <taxon>Bacteria</taxon>
        <taxon>Pseudomonadati</taxon>
        <taxon>Thermodesulfobacteriota</taxon>
        <taxon>Desulfovibrionia</taxon>
        <taxon>Desulfovibrionales</taxon>
        <taxon>Desulfovibrionaceae</taxon>
        <taxon>Desulfovibrio</taxon>
    </lineage>
</organism>
<comment type="caution">
    <text evidence="4">The sequence shown here is derived from an EMBL/GenBank/DDBJ whole genome shotgun (WGS) entry which is preliminary data.</text>
</comment>
<dbReference type="EMBL" id="VUMH01000009">
    <property type="protein sequence ID" value="MSS28259.1"/>
    <property type="molecule type" value="Genomic_DNA"/>
</dbReference>
<dbReference type="Proteomes" id="UP000477488">
    <property type="component" value="Unassembled WGS sequence"/>
</dbReference>
<feature type="domain" description="Flavodoxin-like" evidence="3">
    <location>
        <begin position="5"/>
        <end position="153"/>
    </location>
</feature>
<evidence type="ECO:0000256" key="1">
    <source>
        <dbReference type="ARBA" id="ARBA00001917"/>
    </source>
</evidence>
<dbReference type="PROSITE" id="PS00201">
    <property type="entry name" value="FLAVODOXIN"/>
    <property type="match status" value="1"/>
</dbReference>
<gene>
    <name evidence="4" type="ORF">FYJ44_09480</name>
</gene>
<evidence type="ECO:0000313" key="4">
    <source>
        <dbReference type="EMBL" id="MSS28259.1"/>
    </source>
</evidence>
<dbReference type="Gene3D" id="3.40.50.360">
    <property type="match status" value="1"/>
</dbReference>
<feature type="region of interest" description="Disordered" evidence="2">
    <location>
        <begin position="123"/>
        <end position="146"/>
    </location>
</feature>
<feature type="compositionally biased region" description="Basic and acidic residues" evidence="2">
    <location>
        <begin position="131"/>
        <end position="146"/>
    </location>
</feature>
<reference evidence="4 5" key="1">
    <citation type="submission" date="2019-09" db="EMBL/GenBank/DDBJ databases">
        <title>In-depth cultivation of the pig gut microbiome towards novel bacterial diversity and tailored functional studies.</title>
        <authorList>
            <person name="Wylensek D."/>
            <person name="Hitch T.C.A."/>
            <person name="Clavel T."/>
        </authorList>
    </citation>
    <scope>NUCLEOTIDE SEQUENCE [LARGE SCALE GENOMIC DNA]</scope>
    <source>
        <strain evidence="4 5">PG-178-WT-4</strain>
    </source>
</reference>
<dbReference type="InterPro" id="IPR001226">
    <property type="entry name" value="Flavodoxin_CS"/>
</dbReference>
<dbReference type="InterPro" id="IPR029039">
    <property type="entry name" value="Flavoprotein-like_sf"/>
</dbReference>
<proteinExistence type="predicted"/>
<evidence type="ECO:0000259" key="3">
    <source>
        <dbReference type="Pfam" id="PF12641"/>
    </source>
</evidence>
<dbReference type="SUPFAM" id="SSF52218">
    <property type="entry name" value="Flavoproteins"/>
    <property type="match status" value="1"/>
</dbReference>
<protein>
    <submittedName>
        <fullName evidence="4">Flavodoxin</fullName>
    </submittedName>
</protein>
<sequence>MKICIVYSSITGNTRTVAEALAAVSGVPCFPVRDAPDPADYDLLALGFWVRLGQADARTQRYMRRVLGKKIFFFGTLGAWPNSPHARRCMDGARALLEKGGNTVLDGFLCQGRVNPKILALSQRKGSHPMTPERRARLEEAARHPDAADLAEAGRRWRDVLKQA</sequence>
<accession>A0A6L5XMR1</accession>
<dbReference type="Pfam" id="PF12641">
    <property type="entry name" value="Flavodoxin_3"/>
    <property type="match status" value="1"/>
</dbReference>
<name>A0A6L5XMR1_9BACT</name>
<dbReference type="GO" id="GO:0009055">
    <property type="term" value="F:electron transfer activity"/>
    <property type="evidence" value="ECO:0007669"/>
    <property type="project" value="InterPro"/>
</dbReference>
<dbReference type="RefSeq" id="WP_154511493.1">
    <property type="nucleotide sequence ID" value="NZ_JAXELC010000024.1"/>
</dbReference>
<dbReference type="GO" id="GO:0010181">
    <property type="term" value="F:FMN binding"/>
    <property type="evidence" value="ECO:0007669"/>
    <property type="project" value="InterPro"/>
</dbReference>
<dbReference type="InterPro" id="IPR008254">
    <property type="entry name" value="Flavodoxin/NO_synth"/>
</dbReference>
<dbReference type="AlphaFoldDB" id="A0A6L5XMR1"/>